<evidence type="ECO:0000259" key="1">
    <source>
        <dbReference type="Pfam" id="PF12146"/>
    </source>
</evidence>
<evidence type="ECO:0000313" key="2">
    <source>
        <dbReference type="EMBL" id="MFC6438705.1"/>
    </source>
</evidence>
<organism evidence="2 3">
    <name type="scientific">Pseudobowmanella zhangzhouensis</name>
    <dbReference type="NCBI Taxonomy" id="1537679"/>
    <lineage>
        <taxon>Bacteria</taxon>
        <taxon>Pseudomonadati</taxon>
        <taxon>Pseudomonadota</taxon>
        <taxon>Gammaproteobacteria</taxon>
        <taxon>Alteromonadales</taxon>
        <taxon>Alteromonadaceae</taxon>
    </lineage>
</organism>
<reference evidence="3" key="1">
    <citation type="journal article" date="2019" name="Int. J. Syst. Evol. Microbiol.">
        <title>The Global Catalogue of Microorganisms (GCM) 10K type strain sequencing project: providing services to taxonomists for standard genome sequencing and annotation.</title>
        <authorList>
            <consortium name="The Broad Institute Genomics Platform"/>
            <consortium name="The Broad Institute Genome Sequencing Center for Infectious Disease"/>
            <person name="Wu L."/>
            <person name="Ma J."/>
        </authorList>
    </citation>
    <scope>NUCLEOTIDE SEQUENCE [LARGE SCALE GENOMIC DNA]</scope>
    <source>
        <strain evidence="3">CGMCC 1.16031</strain>
    </source>
</reference>
<dbReference type="InterPro" id="IPR029058">
    <property type="entry name" value="AB_hydrolase_fold"/>
</dbReference>
<gene>
    <name evidence="2" type="ORF">ACFP85_00825</name>
</gene>
<proteinExistence type="predicted"/>
<dbReference type="InterPro" id="IPR022742">
    <property type="entry name" value="Hydrolase_4"/>
</dbReference>
<name>A0ABW1XFC5_9ALTE</name>
<dbReference type="Proteomes" id="UP001596364">
    <property type="component" value="Unassembled WGS sequence"/>
</dbReference>
<keyword evidence="3" id="KW-1185">Reference proteome</keyword>
<protein>
    <submittedName>
        <fullName evidence="2">Hydrolase 1, exosortase A system-associated</fullName>
    </submittedName>
</protein>
<dbReference type="SUPFAM" id="SSF53474">
    <property type="entry name" value="alpha/beta-Hydrolases"/>
    <property type="match status" value="1"/>
</dbReference>
<dbReference type="RefSeq" id="WP_131259411.1">
    <property type="nucleotide sequence ID" value="NZ_JBHSUS010000001.1"/>
</dbReference>
<evidence type="ECO:0000313" key="3">
    <source>
        <dbReference type="Proteomes" id="UP001596364"/>
    </source>
</evidence>
<dbReference type="EMBL" id="JBHSUS010000001">
    <property type="protein sequence ID" value="MFC6438705.1"/>
    <property type="molecule type" value="Genomic_DNA"/>
</dbReference>
<dbReference type="Pfam" id="PF12146">
    <property type="entry name" value="Hydrolase_4"/>
    <property type="match status" value="1"/>
</dbReference>
<keyword evidence="2" id="KW-0378">Hydrolase</keyword>
<dbReference type="Gene3D" id="3.40.50.1820">
    <property type="entry name" value="alpha/beta hydrolase"/>
    <property type="match status" value="1"/>
</dbReference>
<sequence>MIEHARVFDCEGSPLVGIIHSSDTPADIGVIIVVAGGPQYRVGVSRQFVNMGRYLASNHIPCLRFDHRGVGDSGGQNRGFIDMHADIRSAIDLLTDAFPHLRGVVLWGECESASGCAFYGYQDERVKALFLANPWIRTDEGQAKTYIKHYYLQRLLSKSLWRKVFSGQFNVIKSMSGFFSVAAQARKSSDKSQSQTNSQDFSGLSLPLRLTRSTEQFCGPIQILTSGKDFIAQEFNDYAASSSIWQKILARDNVSNHMLADADHSFSRKEWRQQMFESLLKLVKKIK</sequence>
<dbReference type="InterPro" id="IPR017531">
    <property type="entry name" value="Hydrolase-1_PEP"/>
</dbReference>
<feature type="domain" description="Serine aminopeptidase S33" evidence="1">
    <location>
        <begin position="45"/>
        <end position="233"/>
    </location>
</feature>
<dbReference type="GO" id="GO:0016787">
    <property type="term" value="F:hydrolase activity"/>
    <property type="evidence" value="ECO:0007669"/>
    <property type="project" value="UniProtKB-KW"/>
</dbReference>
<comment type="caution">
    <text evidence="2">The sequence shown here is derived from an EMBL/GenBank/DDBJ whole genome shotgun (WGS) entry which is preliminary data.</text>
</comment>
<accession>A0ABW1XFC5</accession>
<dbReference type="NCBIfam" id="TIGR03100">
    <property type="entry name" value="hydr1_PEP"/>
    <property type="match status" value="1"/>
</dbReference>